<proteinExistence type="predicted"/>
<comment type="caution">
    <text evidence="1">The sequence shown here is derived from an EMBL/GenBank/DDBJ whole genome shotgun (WGS) entry which is preliminary data.</text>
</comment>
<dbReference type="EMBL" id="JAHVKP010000001">
    <property type="protein sequence ID" value="MBY6217606.1"/>
    <property type="molecule type" value="Genomic_DNA"/>
</dbReference>
<reference evidence="1" key="1">
    <citation type="submission" date="2021-06" db="EMBL/GenBank/DDBJ databases">
        <title>50 bacteria genomes isolated from Dapeng, Shenzhen, China.</title>
        <authorList>
            <person name="Zheng W."/>
            <person name="Yu S."/>
            <person name="Huang Y."/>
        </authorList>
    </citation>
    <scope>NUCLEOTIDE SEQUENCE</scope>
    <source>
        <strain evidence="1">DP4N28-2</strain>
    </source>
</reference>
<protein>
    <submittedName>
        <fullName evidence="1">Uncharacterized protein</fullName>
    </submittedName>
</protein>
<dbReference type="AlphaFoldDB" id="A0A9Q3S023"/>
<gene>
    <name evidence="1" type="ORF">KUV31_04550</name>
</gene>
<accession>A0A9Q3S023</accession>
<sequence length="189" mass="20844">MIDVPPEPLPIQEQVIEQRLLDCGLEPGEFTVRYEDYLQSIEIVISSNAGAAPESFACIKEAAGYEIVTFEDAKMSAAYMDYASELARPELTTMYENRLKEIGLWEGFPDRADFGSLEEYAGALEAHADIEPGSALRVAGDGILFDPPNVSSDYVNFVERYSNLLAVVAYASTRDRLSFGIIGNEKIAE</sequence>
<name>A0A9Q3S023_9SPHN</name>
<evidence type="ECO:0000313" key="1">
    <source>
        <dbReference type="EMBL" id="MBY6217606.1"/>
    </source>
</evidence>
<dbReference type="Proteomes" id="UP000824927">
    <property type="component" value="Unassembled WGS sequence"/>
</dbReference>
<organism evidence="1 2">
    <name type="scientific">Qipengyuania aquimaris</name>
    <dbReference type="NCBI Taxonomy" id="255984"/>
    <lineage>
        <taxon>Bacteria</taxon>
        <taxon>Pseudomonadati</taxon>
        <taxon>Pseudomonadota</taxon>
        <taxon>Alphaproteobacteria</taxon>
        <taxon>Sphingomonadales</taxon>
        <taxon>Erythrobacteraceae</taxon>
        <taxon>Qipengyuania</taxon>
    </lineage>
</organism>
<dbReference type="RefSeq" id="WP_222404674.1">
    <property type="nucleotide sequence ID" value="NZ_JAHVKP010000001.1"/>
</dbReference>
<evidence type="ECO:0000313" key="2">
    <source>
        <dbReference type="Proteomes" id="UP000824927"/>
    </source>
</evidence>